<name>A0A4Z0C9E8_9BURK</name>
<feature type="compositionally biased region" description="Gly residues" evidence="1">
    <location>
        <begin position="72"/>
        <end position="88"/>
    </location>
</feature>
<feature type="compositionally biased region" description="Basic residues" evidence="1">
    <location>
        <begin position="102"/>
        <end position="112"/>
    </location>
</feature>
<gene>
    <name evidence="2" type="ORF">EZ313_08970</name>
</gene>
<keyword evidence="3" id="KW-1185">Reference proteome</keyword>
<dbReference type="Proteomes" id="UP000298180">
    <property type="component" value="Unassembled WGS sequence"/>
</dbReference>
<dbReference type="GO" id="GO:0016410">
    <property type="term" value="F:N-acyltransferase activity"/>
    <property type="evidence" value="ECO:0007669"/>
    <property type="project" value="TreeGrafter"/>
</dbReference>
<evidence type="ECO:0000313" key="2">
    <source>
        <dbReference type="EMBL" id="TFZ06735.1"/>
    </source>
</evidence>
<keyword evidence="2" id="KW-0808">Transferase</keyword>
<dbReference type="Pfam" id="PF13523">
    <property type="entry name" value="Acetyltransf_8"/>
    <property type="match status" value="1"/>
</dbReference>
<dbReference type="Gene3D" id="3.40.630.30">
    <property type="match status" value="1"/>
</dbReference>
<dbReference type="PANTHER" id="PTHR31438:SF1">
    <property type="entry name" value="LYSINE N-ACYLTRANSFERASE C17G9.06C-RELATED"/>
    <property type="match status" value="1"/>
</dbReference>
<dbReference type="SUPFAM" id="SSF55729">
    <property type="entry name" value="Acyl-CoA N-acyltransferases (Nat)"/>
    <property type="match status" value="1"/>
</dbReference>
<feature type="compositionally biased region" description="Low complexity" evidence="1">
    <location>
        <begin position="148"/>
        <end position="161"/>
    </location>
</feature>
<dbReference type="OrthoDB" id="9087497at2"/>
<feature type="compositionally biased region" description="Basic residues" evidence="1">
    <location>
        <begin position="51"/>
        <end position="69"/>
    </location>
</feature>
<evidence type="ECO:0000256" key="1">
    <source>
        <dbReference type="SAM" id="MobiDB-lite"/>
    </source>
</evidence>
<sequence>MHEADPVDAAVLLERRRQQAIPVLVLRHLPGCLAARRLAEDQLPRRLHHLRPQRRHHQPPRPAHGHQRAVQRGGGSARGARFDGGGPRVPGARELDAAVRRAAARRATRRRAAPAPERRDPHGAQPALHSRPDLPGGRDPAHAHRQEAGAAGQEAAARPAAGEGGEHRRHGQPRLPGVVRAAGEGPGTGERLSAFTFRPVARSDYPLLAHWLRQPHVQRWWCDDPADASLEAEYGGVIDGREEAEVFIAHREGRPRGLVQRFALSAYPDYREEIARWTPVPPQAWSLDYFIGEADALRRGWGTELVGQLTAGIWSRASDASAVLVPVHADNRASWRVLERNGYCKVAEAEMPPDNPVDSPRHFIYRLDRPLR</sequence>
<proteinExistence type="predicted"/>
<comment type="caution">
    <text evidence="2">The sequence shown here is derived from an EMBL/GenBank/DDBJ whole genome shotgun (WGS) entry which is preliminary data.</text>
</comment>
<dbReference type="PANTHER" id="PTHR31438">
    <property type="entry name" value="LYSINE N-ACYLTRANSFERASE C17G9.06C-RELATED"/>
    <property type="match status" value="1"/>
</dbReference>
<organism evidence="2 3">
    <name type="scientific">Ramlibacter henchirensis</name>
    <dbReference type="NCBI Taxonomy" id="204072"/>
    <lineage>
        <taxon>Bacteria</taxon>
        <taxon>Pseudomonadati</taxon>
        <taxon>Pseudomonadota</taxon>
        <taxon>Betaproteobacteria</taxon>
        <taxon>Burkholderiales</taxon>
        <taxon>Comamonadaceae</taxon>
        <taxon>Ramlibacter</taxon>
    </lineage>
</organism>
<dbReference type="InterPro" id="IPR016181">
    <property type="entry name" value="Acyl_CoA_acyltransferase"/>
</dbReference>
<feature type="region of interest" description="Disordered" evidence="1">
    <location>
        <begin position="51"/>
        <end position="190"/>
    </location>
</feature>
<accession>A0A4Z0C9E8</accession>
<reference evidence="2 3" key="1">
    <citation type="submission" date="2019-03" db="EMBL/GenBank/DDBJ databases">
        <title>Ramlibacter henchirensis DSM 14656, whole genome shotgun sequence.</title>
        <authorList>
            <person name="Zhang X."/>
            <person name="Feng G."/>
            <person name="Zhu H."/>
        </authorList>
    </citation>
    <scope>NUCLEOTIDE SEQUENCE [LARGE SCALE GENOMIC DNA]</scope>
    <source>
        <strain evidence="2 3">DSM 14656</strain>
    </source>
</reference>
<protein>
    <submittedName>
        <fullName evidence="2">GNAT family N-acetyltransferase</fullName>
    </submittedName>
</protein>
<dbReference type="EMBL" id="SMLM01000001">
    <property type="protein sequence ID" value="TFZ06735.1"/>
    <property type="molecule type" value="Genomic_DNA"/>
</dbReference>
<dbReference type="AlphaFoldDB" id="A0A4Z0C9E8"/>
<evidence type="ECO:0000313" key="3">
    <source>
        <dbReference type="Proteomes" id="UP000298180"/>
    </source>
</evidence>